<name>A0A9Q3BRS4_9BASI</name>
<dbReference type="AlphaFoldDB" id="A0A9Q3BRS4"/>
<gene>
    <name evidence="2" type="ORF">O181_010017</name>
</gene>
<keyword evidence="3" id="KW-1185">Reference proteome</keyword>
<comment type="caution">
    <text evidence="2">The sequence shown here is derived from an EMBL/GenBank/DDBJ whole genome shotgun (WGS) entry which is preliminary data.</text>
</comment>
<dbReference type="OrthoDB" id="2519157at2759"/>
<evidence type="ECO:0000313" key="2">
    <source>
        <dbReference type="EMBL" id="MBW0470302.1"/>
    </source>
</evidence>
<protein>
    <submittedName>
        <fullName evidence="2">Uncharacterized protein</fullName>
    </submittedName>
</protein>
<reference evidence="2" key="1">
    <citation type="submission" date="2021-03" db="EMBL/GenBank/DDBJ databases">
        <title>Draft genome sequence of rust myrtle Austropuccinia psidii MF-1, a brazilian biotype.</title>
        <authorList>
            <person name="Quecine M.C."/>
            <person name="Pachon D.M.R."/>
            <person name="Bonatelli M.L."/>
            <person name="Correr F.H."/>
            <person name="Franceschini L.M."/>
            <person name="Leite T.F."/>
            <person name="Margarido G.R.A."/>
            <person name="Almeida C.A."/>
            <person name="Ferrarezi J.A."/>
            <person name="Labate C.A."/>
        </authorList>
    </citation>
    <scope>NUCLEOTIDE SEQUENCE</scope>
    <source>
        <strain evidence="2">MF-1</strain>
    </source>
</reference>
<feature type="region of interest" description="Disordered" evidence="1">
    <location>
        <begin position="111"/>
        <end position="130"/>
    </location>
</feature>
<evidence type="ECO:0000256" key="1">
    <source>
        <dbReference type="SAM" id="MobiDB-lite"/>
    </source>
</evidence>
<dbReference type="Proteomes" id="UP000765509">
    <property type="component" value="Unassembled WGS sequence"/>
</dbReference>
<accession>A0A9Q3BRS4</accession>
<sequence>MSQHPNLFSPGSCSVRDNSRTAVQSHLRLYHVITRAGQLSGLDELLNAQMQPDEVQSLYEVRLRSSALKFTQQGGNFSEDLLLGLLLQRGIQDQEMVRTVMLRPENEIANKGRNPNLRIGLPTTQMCPNR</sequence>
<dbReference type="EMBL" id="AVOT02002422">
    <property type="protein sequence ID" value="MBW0470302.1"/>
    <property type="molecule type" value="Genomic_DNA"/>
</dbReference>
<proteinExistence type="predicted"/>
<evidence type="ECO:0000313" key="3">
    <source>
        <dbReference type="Proteomes" id="UP000765509"/>
    </source>
</evidence>
<organism evidence="2 3">
    <name type="scientific">Austropuccinia psidii MF-1</name>
    <dbReference type="NCBI Taxonomy" id="1389203"/>
    <lineage>
        <taxon>Eukaryota</taxon>
        <taxon>Fungi</taxon>
        <taxon>Dikarya</taxon>
        <taxon>Basidiomycota</taxon>
        <taxon>Pucciniomycotina</taxon>
        <taxon>Pucciniomycetes</taxon>
        <taxon>Pucciniales</taxon>
        <taxon>Sphaerophragmiaceae</taxon>
        <taxon>Austropuccinia</taxon>
    </lineage>
</organism>